<dbReference type="SMART" id="SM00530">
    <property type="entry name" value="HTH_XRE"/>
    <property type="match status" value="1"/>
</dbReference>
<accession>A0A0F9BES8</accession>
<dbReference type="AlphaFoldDB" id="A0A0F9BES8"/>
<dbReference type="Gene3D" id="1.10.260.40">
    <property type="entry name" value="lambda repressor-like DNA-binding domains"/>
    <property type="match status" value="1"/>
</dbReference>
<dbReference type="EMBL" id="LAZR01038099">
    <property type="protein sequence ID" value="KKL20439.1"/>
    <property type="molecule type" value="Genomic_DNA"/>
</dbReference>
<name>A0A0F9BES8_9ZZZZ</name>
<dbReference type="InterPro" id="IPR001387">
    <property type="entry name" value="Cro/C1-type_HTH"/>
</dbReference>
<dbReference type="SUPFAM" id="SSF47413">
    <property type="entry name" value="lambda repressor-like DNA-binding domains"/>
    <property type="match status" value="1"/>
</dbReference>
<dbReference type="CDD" id="cd00093">
    <property type="entry name" value="HTH_XRE"/>
    <property type="match status" value="1"/>
</dbReference>
<dbReference type="InterPro" id="IPR010982">
    <property type="entry name" value="Lambda_DNA-bd_dom_sf"/>
</dbReference>
<organism evidence="2">
    <name type="scientific">marine sediment metagenome</name>
    <dbReference type="NCBI Taxonomy" id="412755"/>
    <lineage>
        <taxon>unclassified sequences</taxon>
        <taxon>metagenomes</taxon>
        <taxon>ecological metagenomes</taxon>
    </lineage>
</organism>
<dbReference type="Pfam" id="PF13443">
    <property type="entry name" value="HTH_26"/>
    <property type="match status" value="1"/>
</dbReference>
<reference evidence="2" key="1">
    <citation type="journal article" date="2015" name="Nature">
        <title>Complex archaea that bridge the gap between prokaryotes and eukaryotes.</title>
        <authorList>
            <person name="Spang A."/>
            <person name="Saw J.H."/>
            <person name="Jorgensen S.L."/>
            <person name="Zaremba-Niedzwiedzka K."/>
            <person name="Martijn J."/>
            <person name="Lind A.E."/>
            <person name="van Eijk R."/>
            <person name="Schleper C."/>
            <person name="Guy L."/>
            <person name="Ettema T.J."/>
        </authorList>
    </citation>
    <scope>NUCLEOTIDE SEQUENCE</scope>
</reference>
<gene>
    <name evidence="2" type="ORF">LCGC14_2455430</name>
</gene>
<evidence type="ECO:0000259" key="1">
    <source>
        <dbReference type="PROSITE" id="PS50943"/>
    </source>
</evidence>
<evidence type="ECO:0000313" key="2">
    <source>
        <dbReference type="EMBL" id="KKL20439.1"/>
    </source>
</evidence>
<feature type="non-terminal residue" evidence="2">
    <location>
        <position position="156"/>
    </location>
</feature>
<sequence length="156" mass="17883">MKQIDTIYGTIYFTLEDFMERNGVNQIQLADILDKSYNQAGNIKNGKYKALTMEMIAALCKHFNCQPGQLFQYQNPTGKKIKGINELDIVSTIGKIKDMSPDHNIAVSIHVIYYQEEEYILFGSPELDIFSDFQAPSQPIDTKIFQKMVMDELTQI</sequence>
<feature type="domain" description="HTH cro/C1-type" evidence="1">
    <location>
        <begin position="15"/>
        <end position="70"/>
    </location>
</feature>
<dbReference type="PROSITE" id="PS50943">
    <property type="entry name" value="HTH_CROC1"/>
    <property type="match status" value="1"/>
</dbReference>
<dbReference type="GO" id="GO:0003677">
    <property type="term" value="F:DNA binding"/>
    <property type="evidence" value="ECO:0007669"/>
    <property type="project" value="InterPro"/>
</dbReference>
<proteinExistence type="predicted"/>
<comment type="caution">
    <text evidence="2">The sequence shown here is derived from an EMBL/GenBank/DDBJ whole genome shotgun (WGS) entry which is preliminary data.</text>
</comment>
<protein>
    <recommendedName>
        <fullName evidence="1">HTH cro/C1-type domain-containing protein</fullName>
    </recommendedName>
</protein>